<dbReference type="Pfam" id="PF00535">
    <property type="entry name" value="Glycos_transf_2"/>
    <property type="match status" value="1"/>
</dbReference>
<accession>A0A5C0XR59</accession>
<dbReference type="AlphaFoldDB" id="A0A5C0XR59"/>
<dbReference type="GeneID" id="41713430"/>
<dbReference type="SUPFAM" id="SSF53448">
    <property type="entry name" value="Nucleotide-diphospho-sugar transferases"/>
    <property type="match status" value="1"/>
</dbReference>
<dbReference type="PANTHER" id="PTHR48090">
    <property type="entry name" value="UNDECAPRENYL-PHOSPHATE 4-DEOXY-4-FORMAMIDO-L-ARABINOSE TRANSFERASE-RELATED"/>
    <property type="match status" value="1"/>
</dbReference>
<reference evidence="2 3" key="1">
    <citation type="submission" date="2017-08" db="EMBL/GenBank/DDBJ databases">
        <title>Resequencing and Reannotation of the genome of Pyrococcus furiosus type strain DSM3638.</title>
        <authorList>
            <person name="Reichelt R.M."/>
            <person name="Bunk B."/>
        </authorList>
    </citation>
    <scope>NUCLEOTIDE SEQUENCE [LARGE SCALE GENOMIC DNA]</scope>
    <source>
        <strain evidence="2 3">DSM 3638</strain>
    </source>
</reference>
<dbReference type="CDD" id="cd04179">
    <property type="entry name" value="DPM_DPG-synthase_like"/>
    <property type="match status" value="1"/>
</dbReference>
<dbReference type="EMBL" id="CP023154">
    <property type="protein sequence ID" value="QEK79229.1"/>
    <property type="molecule type" value="Genomic_DNA"/>
</dbReference>
<dbReference type="FunFam" id="3.90.550.10:FF:000129">
    <property type="entry name" value="Glycosyltransferase family 2 protein"/>
    <property type="match status" value="1"/>
</dbReference>
<sequence>MFGKYKVSVIIPAYNEEKRIGNVLARIPDFVDEVIVIDDGSSDATYEVAKRYTDKAIRLNKNMGKGAALREGLRHASGDIIVFMDADGQHNPKEIPKLLEPIIKGKADFVIGKRIIKTGKRPLPRKLSNFITTTLIRLKTKQRIEDSQSGFRAIRREFVPEITSDRYEVETEVLIKAVKKGARITEVPVSTRYDLKTGKFRVEDIIRFLIALIKS</sequence>
<name>A0A5C0XR59_PYRFU</name>
<dbReference type="PANTHER" id="PTHR48090:SF7">
    <property type="entry name" value="RFBJ PROTEIN"/>
    <property type="match status" value="1"/>
</dbReference>
<evidence type="ECO:0000313" key="3">
    <source>
        <dbReference type="Proteomes" id="UP000324354"/>
    </source>
</evidence>
<dbReference type="InterPro" id="IPR050256">
    <property type="entry name" value="Glycosyltransferase_2"/>
</dbReference>
<organism evidence="2 3">
    <name type="scientific">Pyrococcus furiosus (strain ATCC 43587 / DSM 3638 / JCM 8422 / Vc1)</name>
    <dbReference type="NCBI Taxonomy" id="186497"/>
    <lineage>
        <taxon>Archaea</taxon>
        <taxon>Methanobacteriati</taxon>
        <taxon>Methanobacteriota</taxon>
        <taxon>Thermococci</taxon>
        <taxon>Thermococcales</taxon>
        <taxon>Thermococcaceae</taxon>
        <taxon>Pyrococcus</taxon>
    </lineage>
</organism>
<dbReference type="InterPro" id="IPR029044">
    <property type="entry name" value="Nucleotide-diphossugar_trans"/>
</dbReference>
<dbReference type="GeneID" id="13300685"/>
<dbReference type="RefSeq" id="WP_011012752.1">
    <property type="nucleotide sequence ID" value="NC_003413.1"/>
</dbReference>
<dbReference type="Proteomes" id="UP000324354">
    <property type="component" value="Chromosome"/>
</dbReference>
<gene>
    <name evidence="2" type="ORF">PFDSM3638_08105</name>
</gene>
<proteinExistence type="predicted"/>
<dbReference type="OrthoDB" id="11098at2157"/>
<keyword evidence="2" id="KW-0808">Transferase</keyword>
<evidence type="ECO:0000259" key="1">
    <source>
        <dbReference type="Pfam" id="PF00535"/>
    </source>
</evidence>
<protein>
    <submittedName>
        <fullName evidence="2">Glycosyltransferase family 2 protein</fullName>
    </submittedName>
</protein>
<dbReference type="Gene3D" id="3.90.550.10">
    <property type="entry name" value="Spore Coat Polysaccharide Biosynthesis Protein SpsA, Chain A"/>
    <property type="match status" value="1"/>
</dbReference>
<evidence type="ECO:0000313" key="2">
    <source>
        <dbReference type="EMBL" id="QEK79229.1"/>
    </source>
</evidence>
<dbReference type="GO" id="GO:0016740">
    <property type="term" value="F:transferase activity"/>
    <property type="evidence" value="ECO:0007669"/>
    <property type="project" value="UniProtKB-KW"/>
</dbReference>
<dbReference type="InterPro" id="IPR001173">
    <property type="entry name" value="Glyco_trans_2-like"/>
</dbReference>
<feature type="domain" description="Glycosyltransferase 2-like" evidence="1">
    <location>
        <begin position="8"/>
        <end position="160"/>
    </location>
</feature>